<dbReference type="Proteomes" id="UP000001514">
    <property type="component" value="Unassembled WGS sequence"/>
</dbReference>
<evidence type="ECO:0000313" key="2">
    <source>
        <dbReference type="Proteomes" id="UP000001514"/>
    </source>
</evidence>
<dbReference type="AlphaFoldDB" id="D8QVK8"/>
<sequence>MQMSRFQAAIKKALYKLQPENAAVAKNCRRAYVDQCSATSAGRSVVSRLCLPATAIPIMPQSILIWLSPLRRPKGASIWLTTKVQHLPVEAWSLSGLRQYYRLCIDTSFGKQAVDVTTAVTTRTKTTDTGICTTLIRKVFNFYYTAKDLVPYEGSVATHGKFFPRDAKGVRAVIVFIVDEDNDEAMEVRAERVSEDGQVLEAVRHFWSPDVDWQTLCVWQEHHDRAEAMIDDSIKRGEILLC</sequence>
<reference evidence="1 2" key="1">
    <citation type="journal article" date="2011" name="Science">
        <title>The Selaginella genome identifies genetic changes associated with the evolution of vascular plants.</title>
        <authorList>
            <person name="Banks J.A."/>
            <person name="Nishiyama T."/>
            <person name="Hasebe M."/>
            <person name="Bowman J.L."/>
            <person name="Gribskov M."/>
            <person name="dePamphilis C."/>
            <person name="Albert V.A."/>
            <person name="Aono N."/>
            <person name="Aoyama T."/>
            <person name="Ambrose B.A."/>
            <person name="Ashton N.W."/>
            <person name="Axtell M.J."/>
            <person name="Barker E."/>
            <person name="Barker M.S."/>
            <person name="Bennetzen J.L."/>
            <person name="Bonawitz N.D."/>
            <person name="Chapple C."/>
            <person name="Cheng C."/>
            <person name="Correa L.G."/>
            <person name="Dacre M."/>
            <person name="DeBarry J."/>
            <person name="Dreyer I."/>
            <person name="Elias M."/>
            <person name="Engstrom E.M."/>
            <person name="Estelle M."/>
            <person name="Feng L."/>
            <person name="Finet C."/>
            <person name="Floyd S.K."/>
            <person name="Frommer W.B."/>
            <person name="Fujita T."/>
            <person name="Gramzow L."/>
            <person name="Gutensohn M."/>
            <person name="Harholt J."/>
            <person name="Hattori M."/>
            <person name="Heyl A."/>
            <person name="Hirai T."/>
            <person name="Hiwatashi Y."/>
            <person name="Ishikawa M."/>
            <person name="Iwata M."/>
            <person name="Karol K.G."/>
            <person name="Koehler B."/>
            <person name="Kolukisaoglu U."/>
            <person name="Kubo M."/>
            <person name="Kurata T."/>
            <person name="Lalonde S."/>
            <person name="Li K."/>
            <person name="Li Y."/>
            <person name="Litt A."/>
            <person name="Lyons E."/>
            <person name="Manning G."/>
            <person name="Maruyama T."/>
            <person name="Michael T.P."/>
            <person name="Mikami K."/>
            <person name="Miyazaki S."/>
            <person name="Morinaga S."/>
            <person name="Murata T."/>
            <person name="Mueller-Roeber B."/>
            <person name="Nelson D.R."/>
            <person name="Obara M."/>
            <person name="Oguri Y."/>
            <person name="Olmstead R.G."/>
            <person name="Onodera N."/>
            <person name="Petersen B.L."/>
            <person name="Pils B."/>
            <person name="Prigge M."/>
            <person name="Rensing S.A."/>
            <person name="Riano-Pachon D.M."/>
            <person name="Roberts A.W."/>
            <person name="Sato Y."/>
            <person name="Scheller H.V."/>
            <person name="Schulz B."/>
            <person name="Schulz C."/>
            <person name="Shakirov E.V."/>
            <person name="Shibagaki N."/>
            <person name="Shinohara N."/>
            <person name="Shippen D.E."/>
            <person name="Soerensen I."/>
            <person name="Sotooka R."/>
            <person name="Sugimoto N."/>
            <person name="Sugita M."/>
            <person name="Sumikawa N."/>
            <person name="Tanurdzic M."/>
            <person name="Theissen G."/>
            <person name="Ulvskov P."/>
            <person name="Wakazuki S."/>
            <person name="Weng J.K."/>
            <person name="Willats W.W."/>
            <person name="Wipf D."/>
            <person name="Wolf P.G."/>
            <person name="Yang L."/>
            <person name="Zimmer A.D."/>
            <person name="Zhu Q."/>
            <person name="Mitros T."/>
            <person name="Hellsten U."/>
            <person name="Loque D."/>
            <person name="Otillar R."/>
            <person name="Salamov A."/>
            <person name="Schmutz J."/>
            <person name="Shapiro H."/>
            <person name="Lindquist E."/>
            <person name="Lucas S."/>
            <person name="Rokhsar D."/>
            <person name="Grigoriev I.V."/>
        </authorList>
    </citation>
    <scope>NUCLEOTIDE SEQUENCE [LARGE SCALE GENOMIC DNA]</scope>
</reference>
<dbReference type="EMBL" id="GL377567">
    <property type="protein sequence ID" value="EFJ36472.1"/>
    <property type="molecule type" value="Genomic_DNA"/>
</dbReference>
<dbReference type="KEGG" id="smo:SELMODRAFT_404516"/>
<gene>
    <name evidence="1" type="ORF">SELMODRAFT_404516</name>
</gene>
<evidence type="ECO:0000313" key="1">
    <source>
        <dbReference type="EMBL" id="EFJ36472.1"/>
    </source>
</evidence>
<dbReference type="InParanoid" id="D8QVK8"/>
<protein>
    <submittedName>
        <fullName evidence="1">Uncharacterized protein</fullName>
    </submittedName>
</protein>
<organism evidence="2">
    <name type="scientific">Selaginella moellendorffii</name>
    <name type="common">Spikemoss</name>
    <dbReference type="NCBI Taxonomy" id="88036"/>
    <lineage>
        <taxon>Eukaryota</taxon>
        <taxon>Viridiplantae</taxon>
        <taxon>Streptophyta</taxon>
        <taxon>Embryophyta</taxon>
        <taxon>Tracheophyta</taxon>
        <taxon>Lycopodiopsida</taxon>
        <taxon>Selaginellales</taxon>
        <taxon>Selaginellaceae</taxon>
        <taxon>Selaginella</taxon>
    </lineage>
</organism>
<dbReference type="Gramene" id="EFJ36472">
    <property type="protein sequence ID" value="EFJ36472"/>
    <property type="gene ID" value="SELMODRAFT_404516"/>
</dbReference>
<accession>D8QVK8</accession>
<proteinExistence type="predicted"/>
<name>D8QVK8_SELML</name>
<dbReference type="HOGENOM" id="CLU_1148867_0_0_1"/>
<keyword evidence="2" id="KW-1185">Reference proteome</keyword>